<keyword evidence="2" id="KW-1133">Transmembrane helix</keyword>
<protein>
    <submittedName>
        <fullName evidence="4">RodZ domain-containing protein</fullName>
    </submittedName>
</protein>
<dbReference type="Pfam" id="PF13464">
    <property type="entry name" value="RodZ_C"/>
    <property type="match status" value="1"/>
</dbReference>
<dbReference type="InterPro" id="IPR001387">
    <property type="entry name" value="Cro/C1-type_HTH"/>
</dbReference>
<dbReference type="EMBL" id="JBHUGI010000032">
    <property type="protein sequence ID" value="MFD1928637.1"/>
    <property type="molecule type" value="Genomic_DNA"/>
</dbReference>
<gene>
    <name evidence="4" type="ORF">ACFSFY_11410</name>
</gene>
<keyword evidence="2" id="KW-0472">Membrane</keyword>
<feature type="transmembrane region" description="Helical" evidence="2">
    <location>
        <begin position="108"/>
        <end position="129"/>
    </location>
</feature>
<keyword evidence="5" id="KW-1185">Reference proteome</keyword>
<keyword evidence="2" id="KW-0812">Transmembrane</keyword>
<dbReference type="InterPro" id="IPR025194">
    <property type="entry name" value="RodZ-like_C"/>
</dbReference>
<feature type="domain" description="Cytoskeleton protein RodZ-like C-terminal" evidence="3">
    <location>
        <begin position="209"/>
        <end position="273"/>
    </location>
</feature>
<dbReference type="PANTHER" id="PTHR34475:SF1">
    <property type="entry name" value="CYTOSKELETON PROTEIN RODZ"/>
    <property type="match status" value="1"/>
</dbReference>
<sequence length="288" mass="32733">MTGLGDRLKEARTTKGFTLDDLQSITKIQKRYLSGIENEDYSMMPGSFYVRAFIKQYAEAVDLDPDEMLSLYRENASTEKLDEEKQQHTTPALNRRSISRSNSRFSELMPKITAALFIIVIIAVAYFLILNTASKKPIIEDVGDPDRITMEDSDKSEVKPPDVETESDEEEEPEIVEPEKALQTLTHVSISGEDSNYTLANAEQFLLEIRTTGDSWIGVLDETRKEWMTPARTMTSGGQVEFDVTATEFVRIRVGRSESTEIYVNGELLEYASDRITQNIIIKYENEQ</sequence>
<evidence type="ECO:0000256" key="2">
    <source>
        <dbReference type="SAM" id="Phobius"/>
    </source>
</evidence>
<feature type="region of interest" description="Disordered" evidence="1">
    <location>
        <begin position="140"/>
        <end position="174"/>
    </location>
</feature>
<proteinExistence type="predicted"/>
<dbReference type="InterPro" id="IPR050400">
    <property type="entry name" value="Bact_Cytoskel_RodZ"/>
</dbReference>
<feature type="compositionally biased region" description="Basic and acidic residues" evidence="1">
    <location>
        <begin position="144"/>
        <end position="162"/>
    </location>
</feature>
<dbReference type="CDD" id="cd00093">
    <property type="entry name" value="HTH_XRE"/>
    <property type="match status" value="1"/>
</dbReference>
<dbReference type="PANTHER" id="PTHR34475">
    <property type="match status" value="1"/>
</dbReference>
<accession>A0ABW4SGJ9</accession>
<feature type="compositionally biased region" description="Basic and acidic residues" evidence="1">
    <location>
        <begin position="77"/>
        <end position="87"/>
    </location>
</feature>
<comment type="caution">
    <text evidence="4">The sequence shown here is derived from an EMBL/GenBank/DDBJ whole genome shotgun (WGS) entry which is preliminary data.</text>
</comment>
<evidence type="ECO:0000259" key="3">
    <source>
        <dbReference type="Pfam" id="PF13464"/>
    </source>
</evidence>
<feature type="region of interest" description="Disordered" evidence="1">
    <location>
        <begin position="77"/>
        <end position="97"/>
    </location>
</feature>
<evidence type="ECO:0000313" key="4">
    <source>
        <dbReference type="EMBL" id="MFD1928637.1"/>
    </source>
</evidence>
<dbReference type="InterPro" id="IPR010982">
    <property type="entry name" value="Lambda_DNA-bd_dom_sf"/>
</dbReference>
<evidence type="ECO:0000256" key="1">
    <source>
        <dbReference type="SAM" id="MobiDB-lite"/>
    </source>
</evidence>
<name>A0ABW4SGJ9_9BACL</name>
<dbReference type="Pfam" id="PF13413">
    <property type="entry name" value="HTH_25"/>
    <property type="match status" value="1"/>
</dbReference>
<dbReference type="Proteomes" id="UP001597218">
    <property type="component" value="Unassembled WGS sequence"/>
</dbReference>
<organism evidence="4 5">
    <name type="scientific">Sporosarcina siberiensis</name>
    <dbReference type="NCBI Taxonomy" id="1365606"/>
    <lineage>
        <taxon>Bacteria</taxon>
        <taxon>Bacillati</taxon>
        <taxon>Bacillota</taxon>
        <taxon>Bacilli</taxon>
        <taxon>Bacillales</taxon>
        <taxon>Caryophanaceae</taxon>
        <taxon>Sporosarcina</taxon>
    </lineage>
</organism>
<reference evidence="5" key="1">
    <citation type="journal article" date="2019" name="Int. J. Syst. Evol. Microbiol.">
        <title>The Global Catalogue of Microorganisms (GCM) 10K type strain sequencing project: providing services to taxonomists for standard genome sequencing and annotation.</title>
        <authorList>
            <consortium name="The Broad Institute Genomics Platform"/>
            <consortium name="The Broad Institute Genome Sequencing Center for Infectious Disease"/>
            <person name="Wu L."/>
            <person name="Ma J."/>
        </authorList>
    </citation>
    <scope>NUCLEOTIDE SEQUENCE [LARGE SCALE GENOMIC DNA]</scope>
    <source>
        <strain evidence="5">CGMCC 4.7177</strain>
    </source>
</reference>
<dbReference type="RefSeq" id="WP_381538131.1">
    <property type="nucleotide sequence ID" value="NZ_JBHUGI010000032.1"/>
</dbReference>
<dbReference type="Gene3D" id="1.10.260.40">
    <property type="entry name" value="lambda repressor-like DNA-binding domains"/>
    <property type="match status" value="1"/>
</dbReference>
<dbReference type="SUPFAM" id="SSF47413">
    <property type="entry name" value="lambda repressor-like DNA-binding domains"/>
    <property type="match status" value="1"/>
</dbReference>
<feature type="compositionally biased region" description="Acidic residues" evidence="1">
    <location>
        <begin position="163"/>
        <end position="174"/>
    </location>
</feature>
<evidence type="ECO:0000313" key="5">
    <source>
        <dbReference type="Proteomes" id="UP001597218"/>
    </source>
</evidence>